<dbReference type="PROSITE" id="PS00098">
    <property type="entry name" value="THIOLASE_1"/>
    <property type="match status" value="1"/>
</dbReference>
<dbReference type="PROSITE" id="PS00737">
    <property type="entry name" value="THIOLASE_2"/>
    <property type="match status" value="1"/>
</dbReference>
<dbReference type="NCBIfam" id="TIGR01930">
    <property type="entry name" value="AcCoA-C-Actrans"/>
    <property type="match status" value="1"/>
</dbReference>
<feature type="active site" description="Proton acceptor" evidence="6">
    <location>
        <position position="378"/>
    </location>
</feature>
<comment type="similarity">
    <text evidence="1 7">Belongs to the thiolase-like superfamily. Thiolase family.</text>
</comment>
<proteinExistence type="inferred from homology"/>
<dbReference type="InterPro" id="IPR020617">
    <property type="entry name" value="Thiolase_C"/>
</dbReference>
<evidence type="ECO:0000313" key="11">
    <source>
        <dbReference type="Proteomes" id="UP000315636"/>
    </source>
</evidence>
<feature type="domain" description="Thiolase C-terminal" evidence="9">
    <location>
        <begin position="270"/>
        <end position="390"/>
    </location>
</feature>
<evidence type="ECO:0000256" key="2">
    <source>
        <dbReference type="ARBA" id="ARBA00012705"/>
    </source>
</evidence>
<dbReference type="Pfam" id="PF02803">
    <property type="entry name" value="Thiolase_C"/>
    <property type="match status" value="1"/>
</dbReference>
<feature type="active site" description="Acyl-thioester intermediate" evidence="6">
    <location>
        <position position="88"/>
    </location>
</feature>
<keyword evidence="11" id="KW-1185">Reference proteome</keyword>
<dbReference type="CDD" id="cd00751">
    <property type="entry name" value="thiolase"/>
    <property type="match status" value="1"/>
</dbReference>
<dbReference type="InterPro" id="IPR020616">
    <property type="entry name" value="Thiolase_N"/>
</dbReference>
<evidence type="ECO:0000256" key="4">
    <source>
        <dbReference type="ARBA" id="ARBA00023315"/>
    </source>
</evidence>
<evidence type="ECO:0000313" key="10">
    <source>
        <dbReference type="EMBL" id="SMO67835.1"/>
    </source>
</evidence>
<dbReference type="InterPro" id="IPR020610">
    <property type="entry name" value="Thiolase_AS"/>
</dbReference>
<dbReference type="InterPro" id="IPR002155">
    <property type="entry name" value="Thiolase"/>
</dbReference>
<dbReference type="AlphaFoldDB" id="A0A521D8A5"/>
<dbReference type="EMBL" id="FXTI01000005">
    <property type="protein sequence ID" value="SMO67835.1"/>
    <property type="molecule type" value="Genomic_DNA"/>
</dbReference>
<feature type="domain" description="Thiolase N-terminal" evidence="8">
    <location>
        <begin position="5"/>
        <end position="260"/>
    </location>
</feature>
<reference evidence="10 11" key="1">
    <citation type="submission" date="2017-05" db="EMBL/GenBank/DDBJ databases">
        <authorList>
            <person name="Varghese N."/>
            <person name="Submissions S."/>
        </authorList>
    </citation>
    <scope>NUCLEOTIDE SEQUENCE [LARGE SCALE GENOMIC DNA]</scope>
    <source>
        <strain evidence="10 11">DSM 45474</strain>
    </source>
</reference>
<evidence type="ECO:0000256" key="3">
    <source>
        <dbReference type="ARBA" id="ARBA00022679"/>
    </source>
</evidence>
<dbReference type="PROSITE" id="PS00099">
    <property type="entry name" value="THIOLASE_3"/>
    <property type="match status" value="1"/>
</dbReference>
<name>A0A521D8A5_9BACL</name>
<dbReference type="EC" id="2.3.1.9" evidence="2"/>
<dbReference type="PANTHER" id="PTHR18919:SF107">
    <property type="entry name" value="ACETYL-COA ACETYLTRANSFERASE, CYTOSOLIC"/>
    <property type="match status" value="1"/>
</dbReference>
<dbReference type="FunFam" id="3.40.47.10:FF:000010">
    <property type="entry name" value="Acetyl-CoA acetyltransferase (Thiolase)"/>
    <property type="match status" value="1"/>
</dbReference>
<keyword evidence="4 7" id="KW-0012">Acyltransferase</keyword>
<dbReference type="Proteomes" id="UP000315636">
    <property type="component" value="Unassembled WGS sequence"/>
</dbReference>
<dbReference type="SUPFAM" id="SSF53901">
    <property type="entry name" value="Thiolase-like"/>
    <property type="match status" value="2"/>
</dbReference>
<dbReference type="InterPro" id="IPR016039">
    <property type="entry name" value="Thiolase-like"/>
</dbReference>
<evidence type="ECO:0000256" key="1">
    <source>
        <dbReference type="ARBA" id="ARBA00010982"/>
    </source>
</evidence>
<dbReference type="OrthoDB" id="9764892at2"/>
<gene>
    <name evidence="10" type="ORF">SAMN06264849_105198</name>
</gene>
<feature type="active site" description="Proton acceptor" evidence="6">
    <location>
        <position position="348"/>
    </location>
</feature>
<evidence type="ECO:0000259" key="8">
    <source>
        <dbReference type="Pfam" id="PF00108"/>
    </source>
</evidence>
<evidence type="ECO:0000259" key="9">
    <source>
        <dbReference type="Pfam" id="PF02803"/>
    </source>
</evidence>
<dbReference type="Pfam" id="PF00108">
    <property type="entry name" value="Thiolase_N"/>
    <property type="match status" value="1"/>
</dbReference>
<dbReference type="InterPro" id="IPR020615">
    <property type="entry name" value="Thiolase_acyl_enz_int_AS"/>
</dbReference>
<dbReference type="PANTHER" id="PTHR18919">
    <property type="entry name" value="ACETYL-COA C-ACYLTRANSFERASE"/>
    <property type="match status" value="1"/>
</dbReference>
<protein>
    <recommendedName>
        <fullName evidence="2">acetyl-CoA C-acetyltransferase</fullName>
        <ecNumber evidence="2">2.3.1.9</ecNumber>
    </recommendedName>
    <alternativeName>
        <fullName evidence="5">Acetoacetyl-CoA thiolase</fullName>
    </alternativeName>
</protein>
<evidence type="ECO:0000256" key="5">
    <source>
        <dbReference type="ARBA" id="ARBA00030755"/>
    </source>
</evidence>
<organism evidence="10 11">
    <name type="scientific">Melghirimyces algeriensis</name>
    <dbReference type="NCBI Taxonomy" id="910412"/>
    <lineage>
        <taxon>Bacteria</taxon>
        <taxon>Bacillati</taxon>
        <taxon>Bacillota</taxon>
        <taxon>Bacilli</taxon>
        <taxon>Bacillales</taxon>
        <taxon>Thermoactinomycetaceae</taxon>
        <taxon>Melghirimyces</taxon>
    </lineage>
</organism>
<sequence>MKETVIVGGARTPFGKFGGGLKDVSAADLGATAIRGALNRSGIPDEAVQEVIMGMVLQGGAGQIPSRQALRKAGLPWEVETETINKVCASGMRSVTLADQVIRSNDADVIVAGGMESMSNAPYILPGGRWGQRMGDGKVVDLMIHDGLWCAFDGVHMVVHGSNVAAEYKVSREEQDDWALRSHERAIQAIDSGKMAEEIVPVTVKGRHGEVEVDTDEAPRRDTTLEKLSGLKPVFLKDGTVTAGNAPGVNDGASALLLSSPEKAQEMGVKPMARILGHAAVAMEARYFPITPAYAIQKLLKQQQLTLEQIHRFEVNEAFAAVALSNGKILGWDDEKVNVNGGAVALGHPIGASGNRIILTLIHELRRRGGGLGIAAICSGAAQGDAVLIQVD</sequence>
<evidence type="ECO:0000256" key="6">
    <source>
        <dbReference type="PIRSR" id="PIRSR000429-1"/>
    </source>
</evidence>
<dbReference type="Gene3D" id="3.40.47.10">
    <property type="match status" value="2"/>
</dbReference>
<dbReference type="RefSeq" id="WP_142505520.1">
    <property type="nucleotide sequence ID" value="NZ_FXTI01000005.1"/>
</dbReference>
<dbReference type="GO" id="GO:0003985">
    <property type="term" value="F:acetyl-CoA C-acetyltransferase activity"/>
    <property type="evidence" value="ECO:0007669"/>
    <property type="project" value="UniProtKB-EC"/>
</dbReference>
<keyword evidence="3 7" id="KW-0808">Transferase</keyword>
<accession>A0A521D8A5</accession>
<evidence type="ECO:0000256" key="7">
    <source>
        <dbReference type="RuleBase" id="RU003557"/>
    </source>
</evidence>
<dbReference type="NCBIfam" id="NF006086">
    <property type="entry name" value="PRK08235.1"/>
    <property type="match status" value="1"/>
</dbReference>
<dbReference type="InterPro" id="IPR020613">
    <property type="entry name" value="Thiolase_CS"/>
</dbReference>
<dbReference type="PIRSF" id="PIRSF000429">
    <property type="entry name" value="Ac-CoA_Ac_transf"/>
    <property type="match status" value="1"/>
</dbReference>